<reference evidence="2 3" key="2">
    <citation type="submission" date="2018-06" db="EMBL/GenBank/DDBJ databases">
        <authorList>
            <consortium name="Pathogen Informatics"/>
            <person name="Doyle S."/>
        </authorList>
    </citation>
    <scope>NUCLEOTIDE SEQUENCE [LARGE SCALE GENOMIC DNA]</scope>
    <source>
        <strain evidence="2 3">NCTC10476</strain>
    </source>
</reference>
<gene>
    <name evidence="1" type="primary">tadZ</name>
    <name evidence="2" type="ORF">NCTC10476_02663</name>
</gene>
<dbReference type="InterPro" id="IPR027417">
    <property type="entry name" value="P-loop_NTPase"/>
</dbReference>
<evidence type="ECO:0000313" key="2">
    <source>
        <dbReference type="EMBL" id="SUQ01312.1"/>
    </source>
</evidence>
<evidence type="ECO:0000313" key="3">
    <source>
        <dbReference type="Proteomes" id="UP000255169"/>
    </source>
</evidence>
<sequence length="339" mass="38752">MAHFTNGDTMQLIINSNLISKKEVNTKKTVSLISNRAEIIDRVSEQIRITDEFEIDEVRVDIFEKNTFHISTSSYGVIIDIAYHTDIDAIKNLIKTHIPRVSWCIIIGDNDSISNSQRFIEQGLLYLQSASQIDGLAQRLQKGIQIESDRRAFFISVFGCRGGVGTTLISFHLANAISEIKKSPTLLIQGNHGSQDIDLLSEKKIDQNTINYNKDLDLMLLKENSLDSINENNNKKHNFIIFDQSIHNTSTEELDEYIKQSHCIIILLDHSMVSVRVAKKMIKTLEKHRIENNHKVRFILCLNESRPLTSSMLSTQDIQSLLSKNIDEKINYINKPREK</sequence>
<dbReference type="Gene3D" id="3.40.50.300">
    <property type="entry name" value="P-loop containing nucleotide triphosphate hydrolases"/>
    <property type="match status" value="1"/>
</dbReference>
<dbReference type="EMBL" id="AY576541">
    <property type="protein sequence ID" value="ABL84267.1"/>
    <property type="molecule type" value="Genomic_DNA"/>
</dbReference>
<name>A1KY46_YERRU</name>
<dbReference type="SUPFAM" id="SSF52540">
    <property type="entry name" value="P-loop containing nucleoside triphosphate hydrolases"/>
    <property type="match status" value="1"/>
</dbReference>
<dbReference type="AlphaFoldDB" id="A1KY46"/>
<accession>A1KY46</accession>
<keyword evidence="3" id="KW-1185">Reference proteome</keyword>
<dbReference type="EMBL" id="UHJG01000001">
    <property type="protein sequence ID" value="SUQ01312.1"/>
    <property type="molecule type" value="Genomic_DNA"/>
</dbReference>
<dbReference type="STRING" id="29486.UGYR_07520"/>
<evidence type="ECO:0000313" key="1">
    <source>
        <dbReference type="EMBL" id="ABL84267.1"/>
    </source>
</evidence>
<reference evidence="1" key="1">
    <citation type="submission" date="2006-12" db="EMBL/GenBank/DDBJ databases">
        <title>Yersinia ruckeri tad genes.</title>
        <authorList>
            <person name="Mendez Sotorrio M.J."/>
            <person name="Guijarro J.A."/>
        </authorList>
    </citation>
    <scope>NUCLEOTIDE SEQUENCE</scope>
    <source>
        <strain evidence="1">150</strain>
    </source>
</reference>
<proteinExistence type="predicted"/>
<dbReference type="Proteomes" id="UP000255169">
    <property type="component" value="Unassembled WGS sequence"/>
</dbReference>
<organism evidence="1">
    <name type="scientific">Yersinia ruckeri</name>
    <dbReference type="NCBI Taxonomy" id="29486"/>
    <lineage>
        <taxon>Bacteria</taxon>
        <taxon>Pseudomonadati</taxon>
        <taxon>Pseudomonadota</taxon>
        <taxon>Gammaproteobacteria</taxon>
        <taxon>Enterobacterales</taxon>
        <taxon>Yersiniaceae</taxon>
        <taxon>Yersinia</taxon>
    </lineage>
</organism>
<protein>
    <submittedName>
        <fullName evidence="2">Pilus assembly protein CpaE</fullName>
    </submittedName>
    <submittedName>
        <fullName evidence="1">TadZ</fullName>
    </submittedName>
</protein>